<keyword evidence="3 10" id="KW-0812">Transmembrane</keyword>
<keyword evidence="12" id="KW-1185">Reference proteome</keyword>
<dbReference type="Pfam" id="PF02537">
    <property type="entry name" value="CRCB"/>
    <property type="match status" value="1"/>
</dbReference>
<feature type="transmembrane region" description="Helical" evidence="10">
    <location>
        <begin position="106"/>
        <end position="133"/>
    </location>
</feature>
<evidence type="ECO:0000256" key="5">
    <source>
        <dbReference type="ARBA" id="ARBA00023136"/>
    </source>
</evidence>
<keyword evidence="10" id="KW-0479">Metal-binding</keyword>
<protein>
    <recommendedName>
        <fullName evidence="10">Fluoride-specific ion channel FluC</fullName>
    </recommendedName>
</protein>
<reference evidence="11 12" key="1">
    <citation type="submission" date="2021-04" db="EMBL/GenBank/DDBJ databases">
        <title>Ruania sp. nov., isolated from sandy soil of mangrove forest.</title>
        <authorList>
            <person name="Ge X."/>
            <person name="Huang R."/>
            <person name="Liu W."/>
        </authorList>
    </citation>
    <scope>NUCLEOTIDE SEQUENCE [LARGE SCALE GENOMIC DNA]</scope>
    <source>
        <strain evidence="11 12">N2-46</strain>
    </source>
</reference>
<evidence type="ECO:0000256" key="3">
    <source>
        <dbReference type="ARBA" id="ARBA00022692"/>
    </source>
</evidence>
<dbReference type="PANTHER" id="PTHR28259:SF1">
    <property type="entry name" value="FLUORIDE EXPORT PROTEIN 1-RELATED"/>
    <property type="match status" value="1"/>
</dbReference>
<evidence type="ECO:0000313" key="11">
    <source>
        <dbReference type="EMBL" id="MBZ2198270.1"/>
    </source>
</evidence>
<keyword evidence="2 10" id="KW-1003">Cell membrane</keyword>
<gene>
    <name evidence="10" type="primary">fluC</name>
    <name evidence="10" type="synonym">crcB</name>
    <name evidence="11" type="ORF">KCQ71_19120</name>
</gene>
<comment type="function">
    <text evidence="9 10">Fluoride-specific ion channel. Important for reducing fluoride concentration in the cell, thus reducing its toxicity.</text>
</comment>
<evidence type="ECO:0000256" key="2">
    <source>
        <dbReference type="ARBA" id="ARBA00022475"/>
    </source>
</evidence>
<evidence type="ECO:0000256" key="6">
    <source>
        <dbReference type="ARBA" id="ARBA00023303"/>
    </source>
</evidence>
<evidence type="ECO:0000256" key="4">
    <source>
        <dbReference type="ARBA" id="ARBA00022989"/>
    </source>
</evidence>
<comment type="catalytic activity">
    <reaction evidence="8">
        <text>fluoride(in) = fluoride(out)</text>
        <dbReference type="Rhea" id="RHEA:76159"/>
        <dbReference type="ChEBI" id="CHEBI:17051"/>
    </reaction>
    <physiologicalReaction direction="left-to-right" evidence="8">
        <dbReference type="Rhea" id="RHEA:76160"/>
    </physiologicalReaction>
</comment>
<keyword evidence="10" id="KW-0406">Ion transport</keyword>
<dbReference type="HAMAP" id="MF_00454">
    <property type="entry name" value="FluC"/>
    <property type="match status" value="1"/>
</dbReference>
<dbReference type="EMBL" id="JAGSHT010000018">
    <property type="protein sequence ID" value="MBZ2198270.1"/>
    <property type="molecule type" value="Genomic_DNA"/>
</dbReference>
<evidence type="ECO:0000313" key="12">
    <source>
        <dbReference type="Proteomes" id="UP000826651"/>
    </source>
</evidence>
<feature type="transmembrane region" description="Helical" evidence="10">
    <location>
        <begin position="12"/>
        <end position="29"/>
    </location>
</feature>
<proteinExistence type="inferred from homology"/>
<dbReference type="InterPro" id="IPR003691">
    <property type="entry name" value="FluC"/>
</dbReference>
<comment type="subcellular location">
    <subcellularLocation>
        <location evidence="1 10">Cell membrane</location>
        <topology evidence="1 10">Multi-pass membrane protein</topology>
    </subcellularLocation>
</comment>
<sequence>MSRPLHADPHFLAVVALGGAVGTLARYGLTHLIPRDGGLPVATAVENLVGAFALGLLLEALVRRGAENRTRRLVRLGLGTGVLGGFTTFSSLALEVQQLLADGQVALGLAYGVGSVVLGFATCLLGVALAGALHRRRTPGSGAAT</sequence>
<accession>A0ABS7SD37</accession>
<keyword evidence="10" id="KW-0813">Transport</keyword>
<evidence type="ECO:0000256" key="9">
    <source>
        <dbReference type="ARBA" id="ARBA00049940"/>
    </source>
</evidence>
<keyword evidence="5 10" id="KW-0472">Membrane</keyword>
<comment type="similarity">
    <text evidence="7 10">Belongs to the fluoride channel Fluc/FEX (TC 1.A.43) family.</text>
</comment>
<evidence type="ECO:0000256" key="10">
    <source>
        <dbReference type="HAMAP-Rule" id="MF_00454"/>
    </source>
</evidence>
<keyword evidence="10" id="KW-0915">Sodium</keyword>
<keyword evidence="4 10" id="KW-1133">Transmembrane helix</keyword>
<keyword evidence="6 10" id="KW-0407">Ion channel</keyword>
<evidence type="ECO:0000256" key="1">
    <source>
        <dbReference type="ARBA" id="ARBA00004651"/>
    </source>
</evidence>
<comment type="activity regulation">
    <text evidence="10">Na(+) is not transported, but it plays an essential structural role and its presence is essential for fluoride channel function.</text>
</comment>
<name>A0ABS7SD37_9MICO</name>
<evidence type="ECO:0000256" key="8">
    <source>
        <dbReference type="ARBA" id="ARBA00035585"/>
    </source>
</evidence>
<feature type="transmembrane region" description="Helical" evidence="10">
    <location>
        <begin position="73"/>
        <end position="94"/>
    </location>
</feature>
<feature type="binding site" evidence="10">
    <location>
        <position position="87"/>
    </location>
    <ligand>
        <name>Na(+)</name>
        <dbReference type="ChEBI" id="CHEBI:29101"/>
        <note>structural</note>
    </ligand>
</feature>
<feature type="binding site" evidence="10">
    <location>
        <position position="84"/>
    </location>
    <ligand>
        <name>Na(+)</name>
        <dbReference type="ChEBI" id="CHEBI:29101"/>
        <note>structural</note>
    </ligand>
</feature>
<dbReference type="RefSeq" id="WP_223408899.1">
    <property type="nucleotide sequence ID" value="NZ_JAGSHT010000018.1"/>
</dbReference>
<dbReference type="Proteomes" id="UP000826651">
    <property type="component" value="Unassembled WGS sequence"/>
</dbReference>
<organism evidence="11 12">
    <name type="scientific">Occultella gossypii</name>
    <dbReference type="NCBI Taxonomy" id="2800820"/>
    <lineage>
        <taxon>Bacteria</taxon>
        <taxon>Bacillati</taxon>
        <taxon>Actinomycetota</taxon>
        <taxon>Actinomycetes</taxon>
        <taxon>Micrococcales</taxon>
        <taxon>Ruaniaceae</taxon>
        <taxon>Occultella</taxon>
    </lineage>
</organism>
<dbReference type="PANTHER" id="PTHR28259">
    <property type="entry name" value="FLUORIDE EXPORT PROTEIN 1-RELATED"/>
    <property type="match status" value="1"/>
</dbReference>
<evidence type="ECO:0000256" key="7">
    <source>
        <dbReference type="ARBA" id="ARBA00035120"/>
    </source>
</evidence>
<feature type="transmembrane region" description="Helical" evidence="10">
    <location>
        <begin position="41"/>
        <end position="61"/>
    </location>
</feature>
<comment type="caution">
    <text evidence="11">The sequence shown here is derived from an EMBL/GenBank/DDBJ whole genome shotgun (WGS) entry which is preliminary data.</text>
</comment>